<dbReference type="InterPro" id="IPR001148">
    <property type="entry name" value="CA_dom"/>
</dbReference>
<comment type="catalytic activity">
    <reaction evidence="6">
        <text>hydrogencarbonate + H(+) = CO2 + H2O</text>
        <dbReference type="Rhea" id="RHEA:10748"/>
        <dbReference type="ChEBI" id="CHEBI:15377"/>
        <dbReference type="ChEBI" id="CHEBI:15378"/>
        <dbReference type="ChEBI" id="CHEBI:16526"/>
        <dbReference type="ChEBI" id="CHEBI:17544"/>
        <dbReference type="EC" id="4.2.1.1"/>
    </reaction>
</comment>
<dbReference type="Gene3D" id="3.10.200.10">
    <property type="entry name" value="Alpha carbonic anhydrase"/>
    <property type="match status" value="1"/>
</dbReference>
<feature type="signal peptide" evidence="8">
    <location>
        <begin position="1"/>
        <end position="22"/>
    </location>
</feature>
<dbReference type="EMBL" id="HBFQ01020917">
    <property type="protein sequence ID" value="CAD8840237.1"/>
    <property type="molecule type" value="Transcribed_RNA"/>
</dbReference>
<feature type="region of interest" description="Disordered" evidence="7">
    <location>
        <begin position="27"/>
        <end position="122"/>
    </location>
</feature>
<evidence type="ECO:0000256" key="5">
    <source>
        <dbReference type="ARBA" id="ARBA00023239"/>
    </source>
</evidence>
<evidence type="ECO:0000256" key="8">
    <source>
        <dbReference type="SAM" id="SignalP"/>
    </source>
</evidence>
<dbReference type="CDD" id="cd03124">
    <property type="entry name" value="alpha_CA_prokaryotic_like"/>
    <property type="match status" value="1"/>
</dbReference>
<dbReference type="InterPro" id="IPR041891">
    <property type="entry name" value="Alpha_CA_prokaryot-like"/>
</dbReference>
<evidence type="ECO:0000256" key="6">
    <source>
        <dbReference type="ARBA" id="ARBA00048348"/>
    </source>
</evidence>
<dbReference type="Pfam" id="PF00194">
    <property type="entry name" value="Carb_anhydrase"/>
    <property type="match status" value="1"/>
</dbReference>
<dbReference type="InterPro" id="IPR036398">
    <property type="entry name" value="CA_dom_sf"/>
</dbReference>
<dbReference type="SUPFAM" id="SSF51069">
    <property type="entry name" value="Carbonic anhydrase"/>
    <property type="match status" value="1"/>
</dbReference>
<dbReference type="PROSITE" id="PS51144">
    <property type="entry name" value="ALPHA_CA_2"/>
    <property type="match status" value="1"/>
</dbReference>
<comment type="similarity">
    <text evidence="1">Belongs to the alpha-carbonic anhydrase family.</text>
</comment>
<evidence type="ECO:0000259" key="9">
    <source>
        <dbReference type="PROSITE" id="PS51144"/>
    </source>
</evidence>
<keyword evidence="8" id="KW-0732">Signal</keyword>
<dbReference type="EC" id="4.2.1.1" evidence="2"/>
<feature type="chain" id="PRO_5031521943" description="carbonic anhydrase" evidence="8">
    <location>
        <begin position="23"/>
        <end position="460"/>
    </location>
</feature>
<evidence type="ECO:0000256" key="2">
    <source>
        <dbReference type="ARBA" id="ARBA00012925"/>
    </source>
</evidence>
<dbReference type="AlphaFoldDB" id="A0A7S1A249"/>
<dbReference type="PANTHER" id="PTHR18952">
    <property type="entry name" value="CARBONIC ANHYDRASE"/>
    <property type="match status" value="1"/>
</dbReference>
<feature type="compositionally biased region" description="Polar residues" evidence="7">
    <location>
        <begin position="74"/>
        <end position="92"/>
    </location>
</feature>
<reference evidence="10" key="1">
    <citation type="submission" date="2021-01" db="EMBL/GenBank/DDBJ databases">
        <authorList>
            <person name="Corre E."/>
            <person name="Pelletier E."/>
            <person name="Niang G."/>
            <person name="Scheremetjew M."/>
            <person name="Finn R."/>
            <person name="Kale V."/>
            <person name="Holt S."/>
            <person name="Cochrane G."/>
            <person name="Meng A."/>
            <person name="Brown T."/>
            <person name="Cohen L."/>
        </authorList>
    </citation>
    <scope>NUCLEOTIDE SEQUENCE</scope>
</reference>
<dbReference type="PANTHER" id="PTHR18952:SF265">
    <property type="entry name" value="CARBONIC ANHYDRASE"/>
    <property type="match status" value="1"/>
</dbReference>
<evidence type="ECO:0000313" key="10">
    <source>
        <dbReference type="EMBL" id="CAD8840237.1"/>
    </source>
</evidence>
<organism evidence="10">
    <name type="scientific">Noctiluca scintillans</name>
    <name type="common">Sea sparkle</name>
    <name type="synonym">Red tide dinoflagellate</name>
    <dbReference type="NCBI Taxonomy" id="2966"/>
    <lineage>
        <taxon>Eukaryota</taxon>
        <taxon>Sar</taxon>
        <taxon>Alveolata</taxon>
        <taxon>Dinophyceae</taxon>
        <taxon>Noctilucales</taxon>
        <taxon>Noctilucaceae</taxon>
        <taxon>Noctiluca</taxon>
    </lineage>
</organism>
<dbReference type="SMART" id="SM01057">
    <property type="entry name" value="Carb_anhydrase"/>
    <property type="match status" value="1"/>
</dbReference>
<sequence length="460" mass="49698">MNVVRVRSGIVVLTLLVQSVVTMHVSSQRYQASRTHSSRAVRTHGFRVPPAPADGDQVAAAPPASNQSPPANQTSSKLNQSSTANQKNISNPQPLPSDPFAPVHEPIFIPVPHPNDTRGNEANDTVGVGHSFEHGGSPGNGGGHMVPRTHVHEKNHSNASQAGNISNVSHFEWSYDASDIWSRVFPNCSGHHQSPIDIESGNVSMGDLKNLSAGIHYVALSNRSISNGGHNEQVNGAFGNLTLPDGVYDVRQFHFHVPSEHMVNGRKSAAELHIVHQRQGAEGTDDLAVVAILFSLAEEMEAGVDEEILEKERAFMVQLGFETELPTHGLARQIPGSVDLRAFDRELSGPFFHYQGSLTTPPCSESVHWYVLQRPAVITSRMQQRFQAAFGGPSNARPVQKLDDRAVAYRSIELPHEFKKVSPKVSADPEGRDPVQQSSVVSVTLSAALVVLVAGHGANL</sequence>
<feature type="domain" description="Alpha-carbonic anhydrase" evidence="9">
    <location>
        <begin position="171"/>
        <end position="411"/>
    </location>
</feature>
<dbReference type="GO" id="GO:0004089">
    <property type="term" value="F:carbonate dehydratase activity"/>
    <property type="evidence" value="ECO:0007669"/>
    <property type="project" value="UniProtKB-EC"/>
</dbReference>
<dbReference type="GO" id="GO:0008270">
    <property type="term" value="F:zinc ion binding"/>
    <property type="evidence" value="ECO:0007669"/>
    <property type="project" value="InterPro"/>
</dbReference>
<keyword evidence="3" id="KW-0479">Metal-binding</keyword>
<keyword evidence="5" id="KW-0456">Lyase</keyword>
<gene>
    <name evidence="10" type="ORF">NSCI0253_LOCUS14585</name>
</gene>
<proteinExistence type="inferred from homology"/>
<dbReference type="InterPro" id="IPR023561">
    <property type="entry name" value="Carbonic_anhydrase_a-class"/>
</dbReference>
<evidence type="ECO:0000256" key="7">
    <source>
        <dbReference type="SAM" id="MobiDB-lite"/>
    </source>
</evidence>
<evidence type="ECO:0000256" key="4">
    <source>
        <dbReference type="ARBA" id="ARBA00022833"/>
    </source>
</evidence>
<accession>A0A7S1A249</accession>
<protein>
    <recommendedName>
        <fullName evidence="2">carbonic anhydrase</fullName>
        <ecNumber evidence="2">4.2.1.1</ecNumber>
    </recommendedName>
</protein>
<feature type="compositionally biased region" description="Low complexity" evidence="7">
    <location>
        <begin position="59"/>
        <end position="73"/>
    </location>
</feature>
<feature type="compositionally biased region" description="Basic residues" evidence="7">
    <location>
        <begin position="36"/>
        <end position="45"/>
    </location>
</feature>
<evidence type="ECO:0000256" key="1">
    <source>
        <dbReference type="ARBA" id="ARBA00010718"/>
    </source>
</evidence>
<name>A0A7S1A249_NOCSC</name>
<keyword evidence="4" id="KW-0862">Zinc</keyword>
<evidence type="ECO:0000256" key="3">
    <source>
        <dbReference type="ARBA" id="ARBA00022723"/>
    </source>
</evidence>